<evidence type="ECO:0000313" key="7">
    <source>
        <dbReference type="Proteomes" id="UP000035642"/>
    </source>
</evidence>
<dbReference type="SMART" id="SM00220">
    <property type="entry name" value="S_TKc"/>
    <property type="match status" value="1"/>
</dbReference>
<evidence type="ECO:0000256" key="1">
    <source>
        <dbReference type="ARBA" id="ARBA00012513"/>
    </source>
</evidence>
<comment type="similarity">
    <text evidence="5">Belongs to the protein kinase superfamily.</text>
</comment>
<sequence>MVYESVNNKSIAFSHILHDLHGFDHNLDSTLSSKVWIYTMPIWAPQMNPVDGSLKPTLFHKLAPKIKKTTPGQTLLSLEETLRNRWLIKGMIGHGGYGEIYCAIDIRNSDAVAIKVEPKKRKGRVVKRMILEQKVLLRLQGRPHVPKMIASGNDNKINFIVMQLLSVNIGDLKKQSPVKRLGRSSVGRILQQAIAGLRDIHLCGYIHRDVKPANMCFGISPQTRHILVIVDFGLVRRYKNIDGTTRPLRPKAGFRGTVRYVSIRVHDRIDQGPADDLVSLVYSGLELLIGDLPWKYIVKGEEVKRAKQELVVLVQLFLRKTS</sequence>
<dbReference type="PROSITE" id="PS00107">
    <property type="entry name" value="PROTEIN_KINASE_ATP"/>
    <property type="match status" value="1"/>
</dbReference>
<evidence type="ECO:0000256" key="2">
    <source>
        <dbReference type="ARBA" id="ARBA00022741"/>
    </source>
</evidence>
<reference evidence="8" key="2">
    <citation type="submission" date="2017-02" db="UniProtKB">
        <authorList>
            <consortium name="WormBaseParasite"/>
        </authorList>
    </citation>
    <scope>IDENTIFICATION</scope>
</reference>
<name>A0A0K0CSY4_ANGCA</name>
<organism evidence="7 8">
    <name type="scientific">Angiostrongylus cantonensis</name>
    <name type="common">Rat lungworm</name>
    <dbReference type="NCBI Taxonomy" id="6313"/>
    <lineage>
        <taxon>Eukaryota</taxon>
        <taxon>Metazoa</taxon>
        <taxon>Ecdysozoa</taxon>
        <taxon>Nematoda</taxon>
        <taxon>Chromadorea</taxon>
        <taxon>Rhabditida</taxon>
        <taxon>Rhabditina</taxon>
        <taxon>Rhabditomorpha</taxon>
        <taxon>Strongyloidea</taxon>
        <taxon>Metastrongylidae</taxon>
        <taxon>Angiostrongylus</taxon>
    </lineage>
</organism>
<dbReference type="Pfam" id="PF00069">
    <property type="entry name" value="Pkinase"/>
    <property type="match status" value="1"/>
</dbReference>
<dbReference type="AlphaFoldDB" id="A0A0K0CSY4"/>
<dbReference type="InterPro" id="IPR000719">
    <property type="entry name" value="Prot_kinase_dom"/>
</dbReference>
<dbReference type="InterPro" id="IPR008271">
    <property type="entry name" value="Ser/Thr_kinase_AS"/>
</dbReference>
<feature type="binding site" evidence="4">
    <location>
        <position position="115"/>
    </location>
    <ligand>
        <name>ATP</name>
        <dbReference type="ChEBI" id="CHEBI:30616"/>
    </ligand>
</feature>
<protein>
    <recommendedName>
        <fullName evidence="1">non-specific serine/threonine protein kinase</fullName>
        <ecNumber evidence="1">2.7.11.1</ecNumber>
    </recommendedName>
</protein>
<keyword evidence="5" id="KW-0418">Kinase</keyword>
<keyword evidence="7" id="KW-1185">Reference proteome</keyword>
<dbReference type="InterPro" id="IPR017441">
    <property type="entry name" value="Protein_kinase_ATP_BS"/>
</dbReference>
<dbReference type="InterPro" id="IPR050235">
    <property type="entry name" value="CK1_Ser-Thr_kinase"/>
</dbReference>
<dbReference type="PROSITE" id="PS50011">
    <property type="entry name" value="PROTEIN_KINASE_DOM"/>
    <property type="match status" value="1"/>
</dbReference>
<dbReference type="Proteomes" id="UP000035642">
    <property type="component" value="Unassembled WGS sequence"/>
</dbReference>
<proteinExistence type="inferred from homology"/>
<evidence type="ECO:0000259" key="6">
    <source>
        <dbReference type="PROSITE" id="PS50011"/>
    </source>
</evidence>
<keyword evidence="5" id="KW-0723">Serine/threonine-protein kinase</keyword>
<dbReference type="WBParaSite" id="ACAC_0000013201-mRNA-1">
    <property type="protein sequence ID" value="ACAC_0000013201-mRNA-1"/>
    <property type="gene ID" value="ACAC_0000013201"/>
</dbReference>
<evidence type="ECO:0000256" key="3">
    <source>
        <dbReference type="ARBA" id="ARBA00022840"/>
    </source>
</evidence>
<dbReference type="PROSITE" id="PS00108">
    <property type="entry name" value="PROTEIN_KINASE_ST"/>
    <property type="match status" value="1"/>
</dbReference>
<keyword evidence="3 4" id="KW-0067">ATP-binding</keyword>
<dbReference type="SUPFAM" id="SSF56112">
    <property type="entry name" value="Protein kinase-like (PK-like)"/>
    <property type="match status" value="1"/>
</dbReference>
<dbReference type="GO" id="GO:0004674">
    <property type="term" value="F:protein serine/threonine kinase activity"/>
    <property type="evidence" value="ECO:0007669"/>
    <property type="project" value="UniProtKB-KW"/>
</dbReference>
<evidence type="ECO:0000256" key="5">
    <source>
        <dbReference type="RuleBase" id="RU000304"/>
    </source>
</evidence>
<evidence type="ECO:0000256" key="4">
    <source>
        <dbReference type="PROSITE-ProRule" id="PRU10141"/>
    </source>
</evidence>
<keyword evidence="2 4" id="KW-0547">Nucleotide-binding</keyword>
<dbReference type="InterPro" id="IPR011009">
    <property type="entry name" value="Kinase-like_dom_sf"/>
</dbReference>
<dbReference type="PANTHER" id="PTHR11909">
    <property type="entry name" value="CASEIN KINASE-RELATED"/>
    <property type="match status" value="1"/>
</dbReference>
<feature type="domain" description="Protein kinase" evidence="6">
    <location>
        <begin position="86"/>
        <end position="322"/>
    </location>
</feature>
<dbReference type="GO" id="GO:0005524">
    <property type="term" value="F:ATP binding"/>
    <property type="evidence" value="ECO:0007669"/>
    <property type="project" value="UniProtKB-UniRule"/>
</dbReference>
<accession>A0A0K0CSY4</accession>
<dbReference type="EC" id="2.7.11.1" evidence="1"/>
<keyword evidence="5" id="KW-0808">Transferase</keyword>
<dbReference type="Gene3D" id="1.10.510.10">
    <property type="entry name" value="Transferase(Phosphotransferase) domain 1"/>
    <property type="match status" value="1"/>
</dbReference>
<evidence type="ECO:0000313" key="8">
    <source>
        <dbReference type="WBParaSite" id="ACAC_0000013201-mRNA-1"/>
    </source>
</evidence>
<reference evidence="7" key="1">
    <citation type="submission" date="2012-09" db="EMBL/GenBank/DDBJ databases">
        <authorList>
            <person name="Martin A.A."/>
        </authorList>
    </citation>
    <scope>NUCLEOTIDE SEQUENCE</scope>
</reference>
<dbReference type="STRING" id="6313.A0A0K0CSY4"/>